<accession>A0AAD4UNX8</accession>
<gene>
    <name evidence="1" type="ORF">MG293_003879</name>
</gene>
<protein>
    <submittedName>
        <fullName evidence="1">Uncharacterized protein</fullName>
    </submittedName>
</protein>
<dbReference type="Proteomes" id="UP001214576">
    <property type="component" value="Unassembled WGS sequence"/>
</dbReference>
<organism evidence="1 2">
    <name type="scientific">Ovis ammon polii</name>
    <dbReference type="NCBI Taxonomy" id="230172"/>
    <lineage>
        <taxon>Eukaryota</taxon>
        <taxon>Metazoa</taxon>
        <taxon>Chordata</taxon>
        <taxon>Craniata</taxon>
        <taxon>Vertebrata</taxon>
        <taxon>Euteleostomi</taxon>
        <taxon>Mammalia</taxon>
        <taxon>Eutheria</taxon>
        <taxon>Laurasiatheria</taxon>
        <taxon>Artiodactyla</taxon>
        <taxon>Ruminantia</taxon>
        <taxon>Pecora</taxon>
        <taxon>Bovidae</taxon>
        <taxon>Caprinae</taxon>
        <taxon>Ovis</taxon>
    </lineage>
</organism>
<name>A0AAD4UNX8_OVIAM</name>
<dbReference type="AlphaFoldDB" id="A0AAD4UNX8"/>
<comment type="caution">
    <text evidence="1">The sequence shown here is derived from an EMBL/GenBank/DDBJ whole genome shotgun (WGS) entry which is preliminary data.</text>
</comment>
<sequence length="138" mass="15401">MYEPSENRDYGLNHPSIPVFNELTGMVRDRMNSQDVPGDGTGSSLCAHPSVSGVQLTNRERYEILFHQKSTALGSLKVNLILLKSDFHYKEKGSVIPPRHRRTRDSNQMTSSLISNTTILPGSCSPKSVKKILKAERC</sequence>
<proteinExistence type="predicted"/>
<dbReference type="EMBL" id="JAKZEL010000002">
    <property type="protein sequence ID" value="KAI4547324.1"/>
    <property type="molecule type" value="Genomic_DNA"/>
</dbReference>
<keyword evidence="2" id="KW-1185">Reference proteome</keyword>
<evidence type="ECO:0000313" key="1">
    <source>
        <dbReference type="EMBL" id="KAI4547324.1"/>
    </source>
</evidence>
<evidence type="ECO:0000313" key="2">
    <source>
        <dbReference type="Proteomes" id="UP001214576"/>
    </source>
</evidence>
<reference evidence="1" key="1">
    <citation type="submission" date="2022-03" db="EMBL/GenBank/DDBJ databases">
        <title>Genomic analyses of argali, domestic sheep and their hybrids provide insights into chromosomal evolution, heterosis and genetic basis of agronomic traits.</title>
        <authorList>
            <person name="Li M."/>
        </authorList>
    </citation>
    <scope>NUCLEOTIDE SEQUENCE</scope>
    <source>
        <strain evidence="1">CAU-MHL-2022a</strain>
        <tissue evidence="1">Skin</tissue>
    </source>
</reference>